<dbReference type="InterPro" id="IPR016181">
    <property type="entry name" value="Acyl_CoA_acyltransferase"/>
</dbReference>
<dbReference type="AlphaFoldDB" id="A0A1E1IWD2"/>
<dbReference type="EMBL" id="CALQ01000877">
    <property type="protein sequence ID" value="CCM15588.1"/>
    <property type="molecule type" value="Genomic_DNA"/>
</dbReference>
<keyword evidence="2" id="KW-0808">Transferase</keyword>
<dbReference type="Gene3D" id="3.40.630.30">
    <property type="match status" value="1"/>
</dbReference>
<dbReference type="InterPro" id="IPR039135">
    <property type="entry name" value="NAT9-like"/>
</dbReference>
<protein>
    <recommendedName>
        <fullName evidence="5">N-acetyltransferase domain-containing protein</fullName>
    </recommendedName>
</protein>
<evidence type="ECO:0000313" key="6">
    <source>
        <dbReference type="EMBL" id="CCM15588.1"/>
    </source>
</evidence>
<feature type="region of interest" description="Disordered" evidence="4">
    <location>
        <begin position="237"/>
        <end position="280"/>
    </location>
</feature>
<evidence type="ECO:0000259" key="5">
    <source>
        <dbReference type="Pfam" id="PF13302"/>
    </source>
</evidence>
<reference evidence="6" key="1">
    <citation type="submission" date="2012-08" db="EMBL/GenBank/DDBJ databases">
        <title>Comparative genomics of metastatic and non-metastatic Leishmania guyanensis provides insights into polygenic factors involved in Leishmania RNA virus infection.</title>
        <authorList>
            <person name="Smith D."/>
            <person name="Hertz-Fowler C."/>
            <person name="Martin R."/>
            <person name="Dickens N."/>
            <person name="Fasel N."/>
            <person name="Falquet L."/>
            <person name="Beverley S."/>
            <person name="Zangger H."/>
            <person name="Calderon-Copete S."/>
            <person name="Mottram J."/>
            <person name="Xenarios I."/>
        </authorList>
    </citation>
    <scope>NUCLEOTIDE SEQUENCE</scope>
    <source>
        <strain evidence="6">MHOM/BR/75/M4147/SSU:IR2SAT-LUC</strain>
    </source>
</reference>
<dbReference type="SUPFAM" id="SSF55729">
    <property type="entry name" value="Acyl-CoA N-acyltransferases (Nat)"/>
    <property type="match status" value="1"/>
</dbReference>
<dbReference type="GO" id="GO:0008080">
    <property type="term" value="F:N-acetyltransferase activity"/>
    <property type="evidence" value="ECO:0007669"/>
    <property type="project" value="InterPro"/>
</dbReference>
<proteinExistence type="inferred from homology"/>
<feature type="domain" description="N-acetyltransferase" evidence="5">
    <location>
        <begin position="282"/>
        <end position="339"/>
    </location>
</feature>
<comment type="similarity">
    <text evidence="1">Belongs to the acetyltransferase family. GNAT subfamily.</text>
</comment>
<name>A0A1E1IWD2_LEIGU</name>
<gene>
    <name evidence="6" type="primary">LgM4147LRVhigh.22.01030.00170</name>
    <name evidence="6" type="ORF">BN36_2230960</name>
</gene>
<keyword evidence="3" id="KW-0012">Acyltransferase</keyword>
<feature type="compositionally biased region" description="Polar residues" evidence="4">
    <location>
        <begin position="250"/>
        <end position="280"/>
    </location>
</feature>
<dbReference type="PANTHER" id="PTHR13256:SF16">
    <property type="entry name" value="ALPHA_BETA-TUBULIN-N-ACETYLTRANSFERASE 9"/>
    <property type="match status" value="1"/>
</dbReference>
<evidence type="ECO:0000256" key="4">
    <source>
        <dbReference type="SAM" id="MobiDB-lite"/>
    </source>
</evidence>
<dbReference type="InterPro" id="IPR000182">
    <property type="entry name" value="GNAT_dom"/>
</dbReference>
<dbReference type="PANTHER" id="PTHR13256">
    <property type="entry name" value="N-ACETYLTRANSFERASE 9"/>
    <property type="match status" value="1"/>
</dbReference>
<organism evidence="6">
    <name type="scientific">Leishmania guyanensis</name>
    <dbReference type="NCBI Taxonomy" id="5670"/>
    <lineage>
        <taxon>Eukaryota</taxon>
        <taxon>Discoba</taxon>
        <taxon>Euglenozoa</taxon>
        <taxon>Kinetoplastea</taxon>
        <taxon>Metakinetoplastina</taxon>
        <taxon>Trypanosomatida</taxon>
        <taxon>Trypanosomatidae</taxon>
        <taxon>Leishmaniinae</taxon>
        <taxon>Leishmania</taxon>
        <taxon>Leishmania guyanensis species complex</taxon>
    </lineage>
</organism>
<accession>A0A1E1IWD2</accession>
<evidence type="ECO:0000256" key="2">
    <source>
        <dbReference type="ARBA" id="ARBA00022679"/>
    </source>
</evidence>
<evidence type="ECO:0000256" key="3">
    <source>
        <dbReference type="ARBA" id="ARBA00023315"/>
    </source>
</evidence>
<evidence type="ECO:0000256" key="1">
    <source>
        <dbReference type="ARBA" id="ARBA00009342"/>
    </source>
</evidence>
<sequence length="456" mass="49696">MINEHVCLISDGVLLVPYLAPFVPRYHEWMCDSGLLAATESEPLSFDEERENQVSWLQSTDKMTFILLAPVKVHRDDASATEYRRLSNDAEEQQQMTDGTGARLVRLRGSVPPLAEVFGSTSLSPVSSLAPFCRSGGGVLYPGSIVTAADHACVVGEFQPQQNLPSSSGEAIPLLKRYAPSQMKELFNNEAISSASQQEGTCTRAEEALRRALVHPYVMIGDCNLFLLEEDDDGTDEVASGMSALDRSSPCGQPQSCRSPQSLAKSSSDNTPPTPVSSMAPSRTFEVEVMVADTAFRRRGLAEAAVRMIMQYAVAVCGATRFVAKILDKNVGSIALFTKRLQFVPFKEVKVFHEVHFARSLITEMERRAWELECRRSSCRHGASNTTSLHARTAEHGSCSGAVPGGSRGAEKLEEEPPSASPPHLPQTESEIGHTYWCAPLDDALASSIRVFTQTP</sequence>
<feature type="region of interest" description="Disordered" evidence="4">
    <location>
        <begin position="390"/>
        <end position="429"/>
    </location>
</feature>
<dbReference type="Pfam" id="PF13302">
    <property type="entry name" value="Acetyltransf_3"/>
    <property type="match status" value="1"/>
</dbReference>